<keyword evidence="2" id="KW-1185">Reference proteome</keyword>
<accession>A0ABW2TSV8</accession>
<proteinExistence type="predicted"/>
<name>A0ABW2TSV8_9PSEU</name>
<evidence type="ECO:0000313" key="1">
    <source>
        <dbReference type="EMBL" id="MFC7616576.1"/>
    </source>
</evidence>
<dbReference type="Proteomes" id="UP001596512">
    <property type="component" value="Unassembled WGS sequence"/>
</dbReference>
<sequence>MVTSGFLPGDGWADEYEAMLQGGALYTASLREYLTHFAPRTAEPLNLWGPGLADWSATAARLRELLGIADGRASADLDGVGRIEGVVFHENDQTIGIRTDDALYRFLHAMNGATMLAHLRYAPAEQDWAGWLTRTFA</sequence>
<comment type="caution">
    <text evidence="1">The sequence shown here is derived from an EMBL/GenBank/DDBJ whole genome shotgun (WGS) entry which is preliminary data.</text>
</comment>
<dbReference type="EMBL" id="JBHTEY010000004">
    <property type="protein sequence ID" value="MFC7616576.1"/>
    <property type="molecule type" value="Genomic_DNA"/>
</dbReference>
<reference evidence="2" key="1">
    <citation type="journal article" date="2019" name="Int. J. Syst. Evol. Microbiol.">
        <title>The Global Catalogue of Microorganisms (GCM) 10K type strain sequencing project: providing services to taxonomists for standard genome sequencing and annotation.</title>
        <authorList>
            <consortium name="The Broad Institute Genomics Platform"/>
            <consortium name="The Broad Institute Genome Sequencing Center for Infectious Disease"/>
            <person name="Wu L."/>
            <person name="Ma J."/>
        </authorList>
    </citation>
    <scope>NUCLEOTIDE SEQUENCE [LARGE SCALE GENOMIC DNA]</scope>
    <source>
        <strain evidence="2">JCM 17695</strain>
    </source>
</reference>
<evidence type="ECO:0000313" key="2">
    <source>
        <dbReference type="Proteomes" id="UP001596512"/>
    </source>
</evidence>
<gene>
    <name evidence="1" type="ORF">ACFQV2_27015</name>
</gene>
<protein>
    <submittedName>
        <fullName evidence="1">Uncharacterized protein</fullName>
    </submittedName>
</protein>
<organism evidence="1 2">
    <name type="scientific">Actinokineospora soli</name>
    <dbReference type="NCBI Taxonomy" id="1048753"/>
    <lineage>
        <taxon>Bacteria</taxon>
        <taxon>Bacillati</taxon>
        <taxon>Actinomycetota</taxon>
        <taxon>Actinomycetes</taxon>
        <taxon>Pseudonocardiales</taxon>
        <taxon>Pseudonocardiaceae</taxon>
        <taxon>Actinokineospora</taxon>
    </lineage>
</organism>